<dbReference type="Gene3D" id="1.25.40.20">
    <property type="entry name" value="Ankyrin repeat-containing domain"/>
    <property type="match status" value="1"/>
</dbReference>
<accession>A0A816NSM7</accession>
<gene>
    <name evidence="1" type="ORF">MBJ925_LOCUS11141</name>
</gene>
<dbReference type="EMBL" id="CAJNRE010004835">
    <property type="protein sequence ID" value="CAF2039292.1"/>
    <property type="molecule type" value="Genomic_DNA"/>
</dbReference>
<protein>
    <submittedName>
        <fullName evidence="1">Uncharacterized protein</fullName>
    </submittedName>
</protein>
<name>A0A816NSM7_9BILA</name>
<proteinExistence type="predicted"/>
<dbReference type="AlphaFoldDB" id="A0A816NSM7"/>
<reference evidence="1" key="1">
    <citation type="submission" date="2021-02" db="EMBL/GenBank/DDBJ databases">
        <authorList>
            <person name="Nowell W R."/>
        </authorList>
    </citation>
    <scope>NUCLEOTIDE SEQUENCE</scope>
</reference>
<dbReference type="Proteomes" id="UP000663824">
    <property type="component" value="Unassembled WGS sequence"/>
</dbReference>
<organism evidence="1 2">
    <name type="scientific">Rotaria magnacalcarata</name>
    <dbReference type="NCBI Taxonomy" id="392030"/>
    <lineage>
        <taxon>Eukaryota</taxon>
        <taxon>Metazoa</taxon>
        <taxon>Spiralia</taxon>
        <taxon>Gnathifera</taxon>
        <taxon>Rotifera</taxon>
        <taxon>Eurotatoria</taxon>
        <taxon>Bdelloidea</taxon>
        <taxon>Philodinida</taxon>
        <taxon>Philodinidae</taxon>
        <taxon>Rotaria</taxon>
    </lineage>
</organism>
<dbReference type="SUPFAM" id="SSF48403">
    <property type="entry name" value="Ankyrin repeat"/>
    <property type="match status" value="1"/>
</dbReference>
<comment type="caution">
    <text evidence="1">The sequence shown here is derived from an EMBL/GenBank/DDBJ whole genome shotgun (WGS) entry which is preliminary data.</text>
</comment>
<evidence type="ECO:0000313" key="2">
    <source>
        <dbReference type="Proteomes" id="UP000663824"/>
    </source>
</evidence>
<sequence>MKKALLERHEQSTSLVEAKICELGTQLDEFLKNSNQSSEILHALFEQHCSSSSSIHESIIFIYWNSLNKPKINRLLDRTIEYLQLNKEENLIKNPYYLKEIEFNEQIKNSTILHDAIMKNYENIFLLLLKSGFNPNNLLPDRKTPLSMCVVVNNIDPRKQSNYPIVYNFFRDYLLSVYPDEIESEFNGGLETALFNWCVPIVTDLLEHGATFDALKNVYSFEKFLSDLASIMFEIRRSISYIDPFILCFIQIILHNSPCENYSICIEKFIQSIYISGVCFEANSNPCEHPSMANTVSDKIRRQDLPKILTMPPENLLASQAQRQKLVDTLNQHFDELTVKYHKNPVSLKLFSIRKIRQSMIKVNQKNIEQLNISQYFKKRL</sequence>
<dbReference type="InterPro" id="IPR036770">
    <property type="entry name" value="Ankyrin_rpt-contain_sf"/>
</dbReference>
<evidence type="ECO:0000313" key="1">
    <source>
        <dbReference type="EMBL" id="CAF2039292.1"/>
    </source>
</evidence>